<dbReference type="InterPro" id="IPR004146">
    <property type="entry name" value="DC1"/>
</dbReference>
<keyword evidence="1" id="KW-0479">Metal-binding</keyword>
<evidence type="ECO:0000256" key="3">
    <source>
        <dbReference type="ARBA" id="ARBA00022771"/>
    </source>
</evidence>
<keyword evidence="3" id="KW-0863">Zinc-finger</keyword>
<dbReference type="Proteomes" id="UP001054252">
    <property type="component" value="Unassembled WGS sequence"/>
</dbReference>
<dbReference type="SUPFAM" id="SSF57889">
    <property type="entry name" value="Cysteine-rich domain"/>
    <property type="match status" value="3"/>
</dbReference>
<reference evidence="6 7" key="1">
    <citation type="journal article" date="2021" name="Commun. Biol.">
        <title>The genome of Shorea leprosula (Dipterocarpaceae) highlights the ecological relevance of drought in aseasonal tropical rainforests.</title>
        <authorList>
            <person name="Ng K.K.S."/>
            <person name="Kobayashi M.J."/>
            <person name="Fawcett J.A."/>
            <person name="Hatakeyama M."/>
            <person name="Paape T."/>
            <person name="Ng C.H."/>
            <person name="Ang C.C."/>
            <person name="Tnah L.H."/>
            <person name="Lee C.T."/>
            <person name="Nishiyama T."/>
            <person name="Sese J."/>
            <person name="O'Brien M.J."/>
            <person name="Copetti D."/>
            <person name="Mohd Noor M.I."/>
            <person name="Ong R.C."/>
            <person name="Putra M."/>
            <person name="Sireger I.Z."/>
            <person name="Indrioko S."/>
            <person name="Kosugi Y."/>
            <person name="Izuno A."/>
            <person name="Isagi Y."/>
            <person name="Lee S.L."/>
            <person name="Shimizu K.K."/>
        </authorList>
    </citation>
    <scope>NUCLEOTIDE SEQUENCE [LARGE SCALE GENOMIC DNA]</scope>
    <source>
        <strain evidence="6">214</strain>
    </source>
</reference>
<evidence type="ECO:0000313" key="6">
    <source>
        <dbReference type="EMBL" id="GKV40155.1"/>
    </source>
</evidence>
<dbReference type="Pfam" id="PF03107">
    <property type="entry name" value="C1_2"/>
    <property type="match status" value="2"/>
</dbReference>
<dbReference type="SMART" id="SM00249">
    <property type="entry name" value="PHD"/>
    <property type="match status" value="2"/>
</dbReference>
<dbReference type="InterPro" id="IPR046349">
    <property type="entry name" value="C1-like_sf"/>
</dbReference>
<evidence type="ECO:0000256" key="4">
    <source>
        <dbReference type="ARBA" id="ARBA00022833"/>
    </source>
</evidence>
<keyword evidence="7" id="KW-1185">Reference proteome</keyword>
<gene>
    <name evidence="6" type="ORF">SLEP1_g47822</name>
</gene>
<protein>
    <recommendedName>
        <fullName evidence="5">Phorbol-ester/DAG-type domain-containing protein</fullName>
    </recommendedName>
</protein>
<organism evidence="6 7">
    <name type="scientific">Rubroshorea leprosula</name>
    <dbReference type="NCBI Taxonomy" id="152421"/>
    <lineage>
        <taxon>Eukaryota</taxon>
        <taxon>Viridiplantae</taxon>
        <taxon>Streptophyta</taxon>
        <taxon>Embryophyta</taxon>
        <taxon>Tracheophyta</taxon>
        <taxon>Spermatophyta</taxon>
        <taxon>Magnoliopsida</taxon>
        <taxon>eudicotyledons</taxon>
        <taxon>Gunneridae</taxon>
        <taxon>Pentapetalae</taxon>
        <taxon>rosids</taxon>
        <taxon>malvids</taxon>
        <taxon>Malvales</taxon>
        <taxon>Dipterocarpaceae</taxon>
        <taxon>Rubroshorea</taxon>
    </lineage>
</organism>
<comment type="caution">
    <text evidence="6">The sequence shown here is derived from an EMBL/GenBank/DDBJ whole genome shotgun (WGS) entry which is preliminary data.</text>
</comment>
<evidence type="ECO:0000259" key="5">
    <source>
        <dbReference type="PROSITE" id="PS50081"/>
    </source>
</evidence>
<accession>A0AAV5LSQ0</accession>
<dbReference type="PANTHER" id="PTHR32410">
    <property type="entry name" value="CYSTEINE/HISTIDINE-RICH C1 DOMAIN FAMILY PROTEIN"/>
    <property type="match status" value="1"/>
</dbReference>
<evidence type="ECO:0000256" key="1">
    <source>
        <dbReference type="ARBA" id="ARBA00022723"/>
    </source>
</evidence>
<dbReference type="InterPro" id="IPR053192">
    <property type="entry name" value="Vacuole_Formation_Reg"/>
</dbReference>
<dbReference type="EMBL" id="BPVZ01000139">
    <property type="protein sequence ID" value="GKV40155.1"/>
    <property type="molecule type" value="Genomic_DNA"/>
</dbReference>
<dbReference type="InterPro" id="IPR002219">
    <property type="entry name" value="PKC_DAG/PE"/>
</dbReference>
<feature type="domain" description="Phorbol-ester/DAG-type" evidence="5">
    <location>
        <begin position="9"/>
        <end position="59"/>
    </location>
</feature>
<dbReference type="AlphaFoldDB" id="A0AAV5LSQ0"/>
<dbReference type="PANTHER" id="PTHR32410:SF216">
    <property type="entry name" value="PHORBOL-ESTER_DAG-TYPE DOMAIN-CONTAINING PROTEIN"/>
    <property type="match status" value="1"/>
</dbReference>
<proteinExistence type="predicted"/>
<name>A0AAV5LSQ0_9ROSI</name>
<keyword evidence="2" id="KW-0677">Repeat</keyword>
<dbReference type="GO" id="GO:0008270">
    <property type="term" value="F:zinc ion binding"/>
    <property type="evidence" value="ECO:0007669"/>
    <property type="project" value="UniProtKB-KW"/>
</dbReference>
<dbReference type="PROSITE" id="PS50081">
    <property type="entry name" value="ZF_DAG_PE_2"/>
    <property type="match status" value="1"/>
</dbReference>
<evidence type="ECO:0000256" key="2">
    <source>
        <dbReference type="ARBA" id="ARBA00022737"/>
    </source>
</evidence>
<keyword evidence="4" id="KW-0862">Zinc</keyword>
<dbReference type="InterPro" id="IPR001965">
    <property type="entry name" value="Znf_PHD"/>
</dbReference>
<sequence>MGFQHCSHAHPLVLMEEKSKSKEAFCSACRELITGSSYICSQCEFYLHKTCAGLPNEINHPLHLQHPLILDAKLQDVSSKFCCSFCRKGKGFVYRYSSCQFGLDVIKDAGDDFTREIQHFSHEHSLKLKLNDGEVEGNRCCNGCMLSISNLFYCCDQCDFFLHKSCAELSMKIRYWRTRHPLTLHSYTIFKCDSCLFYSSGFAYHCNECDNDLYLQCYAIPEVLALQGHEHPFFNHKCEGKCNACGSERRYPGFRCKDYDSILCCRCVTLPHTAQHKYDEHPLMLLYRDDNHPKFQINVIVIYVKRKGI</sequence>
<dbReference type="Gene3D" id="3.30.60.20">
    <property type="match status" value="1"/>
</dbReference>
<evidence type="ECO:0000313" key="7">
    <source>
        <dbReference type="Proteomes" id="UP001054252"/>
    </source>
</evidence>